<dbReference type="NCBIfam" id="NF004811">
    <property type="entry name" value="PRK06158.1"/>
    <property type="match status" value="1"/>
</dbReference>
<dbReference type="SUPFAM" id="SSF53901">
    <property type="entry name" value="Thiolase-like"/>
    <property type="match status" value="2"/>
</dbReference>
<evidence type="ECO:0000313" key="3">
    <source>
        <dbReference type="Proteomes" id="UP000500970"/>
    </source>
</evidence>
<dbReference type="KEGG" id="apes:FOC84_16555"/>
<accession>A0A7D4E157</accession>
<name>A0A7D4E157_9BURK</name>
<dbReference type="PANTHER" id="PTHR42870">
    <property type="entry name" value="ACETYL-COA C-ACETYLTRANSFERASE"/>
    <property type="match status" value="1"/>
</dbReference>
<feature type="domain" description="Thiolase C-terminal" evidence="1">
    <location>
        <begin position="236"/>
        <end position="379"/>
    </location>
</feature>
<dbReference type="PANTHER" id="PTHR42870:SF1">
    <property type="entry name" value="NON-SPECIFIC LIPID-TRANSFER PROTEIN-LIKE 2"/>
    <property type="match status" value="1"/>
</dbReference>
<dbReference type="InterPro" id="IPR055140">
    <property type="entry name" value="Thiolase_C_2"/>
</dbReference>
<dbReference type="InterPro" id="IPR002155">
    <property type="entry name" value="Thiolase"/>
</dbReference>
<proteinExistence type="predicted"/>
<dbReference type="EMBL" id="CP053985">
    <property type="protein sequence ID" value="QKH36474.1"/>
    <property type="molecule type" value="Genomic_DNA"/>
</dbReference>
<gene>
    <name evidence="2" type="ORF">FOC84_16555</name>
</gene>
<organism evidence="2 3">
    <name type="scientific">Achromobacter pestifer</name>
    <dbReference type="NCBI Taxonomy" id="1353889"/>
    <lineage>
        <taxon>Bacteria</taxon>
        <taxon>Pseudomonadati</taxon>
        <taxon>Pseudomonadota</taxon>
        <taxon>Betaproteobacteria</taxon>
        <taxon>Burkholderiales</taxon>
        <taxon>Alcaligenaceae</taxon>
        <taxon>Achromobacter</taxon>
    </lineage>
</organism>
<dbReference type="PIRSF" id="PIRSF000429">
    <property type="entry name" value="Ac-CoA_Ac_transf"/>
    <property type="match status" value="1"/>
</dbReference>
<dbReference type="RefSeq" id="WP_173145367.1">
    <property type="nucleotide sequence ID" value="NZ_CP053985.1"/>
</dbReference>
<dbReference type="Gene3D" id="3.40.47.10">
    <property type="match status" value="1"/>
</dbReference>
<protein>
    <submittedName>
        <fullName evidence="2">Thiolase</fullName>
    </submittedName>
</protein>
<dbReference type="AlphaFoldDB" id="A0A7D4E157"/>
<dbReference type="Pfam" id="PF22691">
    <property type="entry name" value="Thiolase_C_1"/>
    <property type="match status" value="1"/>
</dbReference>
<dbReference type="Proteomes" id="UP000500970">
    <property type="component" value="Chromosome"/>
</dbReference>
<evidence type="ECO:0000313" key="2">
    <source>
        <dbReference type="EMBL" id="QKH36474.1"/>
    </source>
</evidence>
<sequence>MNARLRGRCAIAGIGNTRRWNAPGRSPFDQLQEAAILALEDCGLGVKDVDGLYCAMSTSGLPVLNVAERLGIQPRQADGTMVGGASFLFHLQSAMAALETGLCDVALICYGSNQLTAGGKLASMPDPQPYEAPFAPRYPISSYALAAARHMHQYGTTREQLADVAVAARLWAQRNPDAYVRGPLTRADVLASRMVSDPLSKADCCLVTDGGAAVALVRAERARDLRRPPVYVLGTGVATSHRQISAMPDLAATCAVESGRRVYAMAGLSPRDIGHLMVYDAFTINTILFLEDLGFCAKGEGGAFVASGAIAPGGSLAVNTNGGGLSCNHPGMYGLYTLLESVQQLRGEAGERQVPDVQVSLAHANGGVLSSQATAILGTADAL</sequence>
<dbReference type="CDD" id="cd00829">
    <property type="entry name" value="SCP-x_thiolase"/>
    <property type="match status" value="1"/>
</dbReference>
<keyword evidence="3" id="KW-1185">Reference proteome</keyword>
<reference evidence="2 3" key="1">
    <citation type="submission" date="2020-05" db="EMBL/GenBank/DDBJ databases">
        <title>FDA dAtabase for Regulatory Grade micrObial Sequences (FDA-ARGOS): Supporting development and validation of Infectious Disease Dx tests.</title>
        <authorList>
            <person name="Sproer C."/>
            <person name="Gronow S."/>
            <person name="Severitt S."/>
            <person name="Schroder I."/>
            <person name="Tallon L."/>
            <person name="Sadzewicz L."/>
            <person name="Zhao X."/>
            <person name="Vavikolanu K."/>
            <person name="Mehta A."/>
            <person name="Aluvathingal J."/>
            <person name="Nadendla S."/>
            <person name="Myers T."/>
            <person name="Yan Y."/>
            <person name="Sichtig H."/>
        </authorList>
    </citation>
    <scope>NUCLEOTIDE SEQUENCE [LARGE SCALE GENOMIC DNA]</scope>
    <source>
        <strain evidence="2 3">FDAARGOS_790</strain>
    </source>
</reference>
<dbReference type="GO" id="GO:0003988">
    <property type="term" value="F:acetyl-CoA C-acyltransferase activity"/>
    <property type="evidence" value="ECO:0007669"/>
    <property type="project" value="UniProtKB-ARBA"/>
</dbReference>
<dbReference type="InterPro" id="IPR016039">
    <property type="entry name" value="Thiolase-like"/>
</dbReference>
<evidence type="ECO:0000259" key="1">
    <source>
        <dbReference type="Pfam" id="PF22691"/>
    </source>
</evidence>